<evidence type="ECO:0000256" key="1">
    <source>
        <dbReference type="SAM" id="MobiDB-lite"/>
    </source>
</evidence>
<evidence type="ECO:0000313" key="3">
    <source>
        <dbReference type="EMBL" id="ORY90014.1"/>
    </source>
</evidence>
<keyword evidence="2" id="KW-1133">Transmembrane helix</keyword>
<keyword evidence="2" id="KW-0472">Membrane</keyword>
<proteinExistence type="predicted"/>
<organism evidence="3 4">
    <name type="scientific">Syncephalastrum racemosum</name>
    <name type="common">Filamentous fungus</name>
    <dbReference type="NCBI Taxonomy" id="13706"/>
    <lineage>
        <taxon>Eukaryota</taxon>
        <taxon>Fungi</taxon>
        <taxon>Fungi incertae sedis</taxon>
        <taxon>Mucoromycota</taxon>
        <taxon>Mucoromycotina</taxon>
        <taxon>Mucoromycetes</taxon>
        <taxon>Mucorales</taxon>
        <taxon>Syncephalastraceae</taxon>
        <taxon>Syncephalastrum</taxon>
    </lineage>
</organism>
<reference evidence="3 4" key="1">
    <citation type="submission" date="2016-07" db="EMBL/GenBank/DDBJ databases">
        <title>Pervasive Adenine N6-methylation of Active Genes in Fungi.</title>
        <authorList>
            <consortium name="DOE Joint Genome Institute"/>
            <person name="Mondo S.J."/>
            <person name="Dannebaum R.O."/>
            <person name="Kuo R.C."/>
            <person name="Labutti K."/>
            <person name="Haridas S."/>
            <person name="Kuo A."/>
            <person name="Salamov A."/>
            <person name="Ahrendt S.R."/>
            <person name="Lipzen A."/>
            <person name="Sullivan W."/>
            <person name="Andreopoulos W.B."/>
            <person name="Clum A."/>
            <person name="Lindquist E."/>
            <person name="Daum C."/>
            <person name="Ramamoorthy G.K."/>
            <person name="Gryganskyi A."/>
            <person name="Culley D."/>
            <person name="Magnuson J.K."/>
            <person name="James T.Y."/>
            <person name="O'Malley M.A."/>
            <person name="Stajich J.E."/>
            <person name="Spatafora J.W."/>
            <person name="Visel A."/>
            <person name="Grigoriev I.V."/>
        </authorList>
    </citation>
    <scope>NUCLEOTIDE SEQUENCE [LARGE SCALE GENOMIC DNA]</scope>
    <source>
        <strain evidence="3 4">NRRL 2496</strain>
    </source>
</reference>
<dbReference type="AlphaFoldDB" id="A0A1X2H0W9"/>
<feature type="region of interest" description="Disordered" evidence="1">
    <location>
        <begin position="1"/>
        <end position="223"/>
    </location>
</feature>
<evidence type="ECO:0000256" key="2">
    <source>
        <dbReference type="SAM" id="Phobius"/>
    </source>
</evidence>
<protein>
    <submittedName>
        <fullName evidence="3">Uncharacterized protein</fullName>
    </submittedName>
</protein>
<dbReference type="Proteomes" id="UP000242180">
    <property type="component" value="Unassembled WGS sequence"/>
</dbReference>
<keyword evidence="4" id="KW-1185">Reference proteome</keyword>
<feature type="region of interest" description="Disordered" evidence="1">
    <location>
        <begin position="236"/>
        <end position="282"/>
    </location>
</feature>
<accession>A0A1X2H0W9</accession>
<keyword evidence="2" id="KW-0812">Transmembrane</keyword>
<feature type="compositionally biased region" description="Polar residues" evidence="1">
    <location>
        <begin position="211"/>
        <end position="223"/>
    </location>
</feature>
<dbReference type="InParanoid" id="A0A1X2H0W9"/>
<name>A0A1X2H0W9_SYNRA</name>
<feature type="region of interest" description="Disordered" evidence="1">
    <location>
        <begin position="299"/>
        <end position="323"/>
    </location>
</feature>
<evidence type="ECO:0000313" key="4">
    <source>
        <dbReference type="Proteomes" id="UP000242180"/>
    </source>
</evidence>
<gene>
    <name evidence="3" type="ORF">BCR43DRAFT_528328</name>
</gene>
<feature type="compositionally biased region" description="Low complexity" evidence="1">
    <location>
        <begin position="86"/>
        <end position="99"/>
    </location>
</feature>
<dbReference type="EMBL" id="MCGN01000013">
    <property type="protein sequence ID" value="ORY90014.1"/>
    <property type="molecule type" value="Genomic_DNA"/>
</dbReference>
<sequence length="592" mass="64981">MVATTHANLSAGRRGSAGTSVSSRSGEYRGRRRSSVRRPSEPRISAAIGTSGSASMRLQQQRRAQSVAAGANALHPPVSADRRRPSAPSRTTSTALSARPPSPPRLSIADQFMGNNFHAPARSPSPAPPLTVTPADERPSASFELDSPRQLASLERPRGSFHSQLSSSSPVSSVPEPGRLTIAEAFSRRPSGAVSIDTPTSPKPEPVHPLESSNYNGNARTSGTFDSQFNLDLTLPSPSSTINGRRFSRPFGSQDTLVQHDRKKSTYSHPMETQKEHEDDPEFSVGDYYVDIHLDNEKERSNYYHDDDRSSITRHGDTMDLEKQKNQEYNHAKKLKQSNTDANDEDEAEGRPRGLWICCCFFSLGPQTKRQQRAILQAQEERRKENGGRQCGRRSWVFGTFIGFILLVVAAYVLWPRTPLMRIEGASLVSPAKITETSQGVMVGNVAFESQWLVNITVDNRQNHVPTKLNRIQVLAKDALTGLVIGKGNDDGTASVLAPDTISTLQLPIHIDYQARDANDATFSSLQKACTTQPPQQTYDARTNQTVVEQPQRESLQLHFWITLGIWGLDAFGYQPTVIATPATGGFACPLS</sequence>
<dbReference type="OrthoDB" id="2271567at2759"/>
<comment type="caution">
    <text evidence="3">The sequence shown here is derived from an EMBL/GenBank/DDBJ whole genome shotgun (WGS) entry which is preliminary data.</text>
</comment>
<feature type="transmembrane region" description="Helical" evidence="2">
    <location>
        <begin position="396"/>
        <end position="415"/>
    </location>
</feature>
<feature type="compositionally biased region" description="Low complexity" evidence="1">
    <location>
        <begin position="166"/>
        <end position="175"/>
    </location>
</feature>
<feature type="compositionally biased region" description="Low complexity" evidence="1">
    <location>
        <begin position="42"/>
        <end position="55"/>
    </location>
</feature>
<dbReference type="OMA" id="FWIGCCF"/>